<keyword evidence="1" id="KW-0732">Signal</keyword>
<accession>A0A1H9QYH0</accession>
<name>A0A1H9QYH0_9ACTN</name>
<protein>
    <submittedName>
        <fullName evidence="2">Uncharacterized protein</fullName>
    </submittedName>
</protein>
<dbReference type="EMBL" id="FOGO01000003">
    <property type="protein sequence ID" value="SER65508.1"/>
    <property type="molecule type" value="Genomic_DNA"/>
</dbReference>
<organism evidence="2 3">
    <name type="scientific">Streptomyces qinglanensis</name>
    <dbReference type="NCBI Taxonomy" id="943816"/>
    <lineage>
        <taxon>Bacteria</taxon>
        <taxon>Bacillati</taxon>
        <taxon>Actinomycetota</taxon>
        <taxon>Actinomycetes</taxon>
        <taxon>Kitasatosporales</taxon>
        <taxon>Streptomycetaceae</taxon>
        <taxon>Streptomyces</taxon>
    </lineage>
</organism>
<proteinExistence type="predicted"/>
<evidence type="ECO:0000313" key="3">
    <source>
        <dbReference type="Proteomes" id="UP000182841"/>
    </source>
</evidence>
<reference evidence="3" key="1">
    <citation type="submission" date="2016-10" db="EMBL/GenBank/DDBJ databases">
        <authorList>
            <person name="Varghese N."/>
            <person name="Submissions S."/>
        </authorList>
    </citation>
    <scope>NUCLEOTIDE SEQUENCE [LARGE SCALE GENOMIC DNA]</scope>
    <source>
        <strain evidence="3">CGMCC 4.6825</strain>
    </source>
</reference>
<dbReference type="RefSeq" id="WP_074999466.1">
    <property type="nucleotide sequence ID" value="NZ_FOGO01000003.1"/>
</dbReference>
<keyword evidence="3" id="KW-1185">Reference proteome</keyword>
<dbReference type="Proteomes" id="UP000182841">
    <property type="component" value="Unassembled WGS sequence"/>
</dbReference>
<dbReference type="OrthoDB" id="8855897at2"/>
<gene>
    <name evidence="2" type="ORF">SAMN05421870_103197</name>
</gene>
<feature type="signal peptide" evidence="1">
    <location>
        <begin position="1"/>
        <end position="35"/>
    </location>
</feature>
<feature type="chain" id="PRO_5010347376" evidence="1">
    <location>
        <begin position="36"/>
        <end position="206"/>
    </location>
</feature>
<dbReference type="AlphaFoldDB" id="A0A1H9QYH0"/>
<evidence type="ECO:0000313" key="2">
    <source>
        <dbReference type="EMBL" id="SER65508.1"/>
    </source>
</evidence>
<sequence length="206" mass="22251">MSSSRLRSLVRRALPLVLIAQAALGAAAAAAPAHAACPGSACGGSVVVAPLSQEPPDPGPCTSPEKVVCMIRAETPEERAESREVRMRYHALLGEMDRTECEMRAQGRSEEEIARELVRMRNEAKEITRAGMSAEEVRRLEERNQEKYGNPLGPTADQLYAKYGSWRAVSDAATRSSRAVDAELGLEYRPCPCGTQPSTRTAALLG</sequence>
<evidence type="ECO:0000256" key="1">
    <source>
        <dbReference type="SAM" id="SignalP"/>
    </source>
</evidence>